<feature type="compositionally biased region" description="Basic and acidic residues" evidence="4">
    <location>
        <begin position="69"/>
        <end position="83"/>
    </location>
</feature>
<reference evidence="5 6" key="1">
    <citation type="journal article" date="2015" name="Nature">
        <title>rRNA introns, odd ribosomes, and small enigmatic genomes across a large radiation of phyla.</title>
        <authorList>
            <person name="Brown C.T."/>
            <person name="Hug L.A."/>
            <person name="Thomas B.C."/>
            <person name="Sharon I."/>
            <person name="Castelle C.J."/>
            <person name="Singh A."/>
            <person name="Wilkins M.J."/>
            <person name="Williams K.H."/>
            <person name="Banfield J.F."/>
        </authorList>
    </citation>
    <scope>NUCLEOTIDE SEQUENCE [LARGE SCALE GENOMIC DNA]</scope>
</reference>
<accession>A0A0G0VGI4</accession>
<dbReference type="AlphaFoldDB" id="A0A0G0VGI4"/>
<dbReference type="GO" id="GO:0003735">
    <property type="term" value="F:structural constituent of ribosome"/>
    <property type="evidence" value="ECO:0007669"/>
    <property type="project" value="InterPro"/>
</dbReference>
<evidence type="ECO:0000256" key="3">
    <source>
        <dbReference type="RuleBase" id="RU000564"/>
    </source>
</evidence>
<dbReference type="GO" id="GO:0005840">
    <property type="term" value="C:ribosome"/>
    <property type="evidence" value="ECO:0007669"/>
    <property type="project" value="UniProtKB-KW"/>
</dbReference>
<dbReference type="Proteomes" id="UP000034746">
    <property type="component" value="Unassembled WGS sequence"/>
</dbReference>
<dbReference type="PRINTS" id="PR01249">
    <property type="entry name" value="RIBOSOMALL31"/>
</dbReference>
<dbReference type="PANTHER" id="PTHR33280">
    <property type="entry name" value="50S RIBOSOMAL PROTEIN L31, CHLOROPLASTIC"/>
    <property type="match status" value="1"/>
</dbReference>
<dbReference type="NCBIfam" id="TIGR00105">
    <property type="entry name" value="L31"/>
    <property type="match status" value="1"/>
</dbReference>
<dbReference type="PATRIC" id="fig|1618997.3.peg.102"/>
<dbReference type="InterPro" id="IPR042105">
    <property type="entry name" value="Ribosomal_bL31_sf"/>
</dbReference>
<organism evidence="5 6">
    <name type="scientific">Candidatus Uhrbacteria bacterium GW2011_GWF2_41_16</name>
    <dbReference type="NCBI Taxonomy" id="1618997"/>
    <lineage>
        <taxon>Bacteria</taxon>
        <taxon>Candidatus Uhriibacteriota</taxon>
    </lineage>
</organism>
<evidence type="ECO:0000256" key="4">
    <source>
        <dbReference type="SAM" id="MobiDB-lite"/>
    </source>
</evidence>
<comment type="caution">
    <text evidence="5">The sequence shown here is derived from an EMBL/GenBank/DDBJ whole genome shotgun (WGS) entry which is preliminary data.</text>
</comment>
<comment type="similarity">
    <text evidence="3">Belongs to the bacterial ribosomal protein bL31 family.</text>
</comment>
<name>A0A0G0VGI4_9BACT</name>
<dbReference type="SUPFAM" id="SSF143800">
    <property type="entry name" value="L28p-like"/>
    <property type="match status" value="1"/>
</dbReference>
<keyword evidence="1 3" id="KW-0689">Ribosomal protein</keyword>
<dbReference type="GO" id="GO:1990904">
    <property type="term" value="C:ribonucleoprotein complex"/>
    <property type="evidence" value="ECO:0007669"/>
    <property type="project" value="UniProtKB-KW"/>
</dbReference>
<dbReference type="PANTHER" id="PTHR33280:SF1">
    <property type="entry name" value="LARGE RIBOSOMAL SUBUNIT PROTEIN BL31C"/>
    <property type="match status" value="1"/>
</dbReference>
<evidence type="ECO:0000313" key="5">
    <source>
        <dbReference type="EMBL" id="KKR98746.1"/>
    </source>
</evidence>
<evidence type="ECO:0000313" key="6">
    <source>
        <dbReference type="Proteomes" id="UP000034746"/>
    </source>
</evidence>
<sequence length="99" mass="11018">MQKTIHPEYFENAKIVCACGALYDVGSTVKEIHVELCAACHPFYTGEKQKMLDTARRVEKFVARMGRKETAGVGNKKEKQEKRAARKASKKADAGTEKA</sequence>
<dbReference type="InterPro" id="IPR002150">
    <property type="entry name" value="Ribosomal_bL31"/>
</dbReference>
<feature type="compositionally biased region" description="Basic and acidic residues" evidence="4">
    <location>
        <begin position="90"/>
        <end position="99"/>
    </location>
</feature>
<dbReference type="NCBIfam" id="NF000612">
    <property type="entry name" value="PRK00019.1"/>
    <property type="match status" value="1"/>
</dbReference>
<gene>
    <name evidence="5" type="ORF">UU48_C0001G0101</name>
</gene>
<evidence type="ECO:0000256" key="1">
    <source>
        <dbReference type="ARBA" id="ARBA00022980"/>
    </source>
</evidence>
<protein>
    <recommendedName>
        <fullName evidence="3">50S ribosomal protein L31</fullName>
    </recommendedName>
</protein>
<dbReference type="InterPro" id="IPR034704">
    <property type="entry name" value="Ribosomal_bL28/bL31-like_sf"/>
</dbReference>
<dbReference type="Pfam" id="PF01197">
    <property type="entry name" value="Ribosomal_L31"/>
    <property type="match status" value="1"/>
</dbReference>
<dbReference type="GO" id="GO:0006412">
    <property type="term" value="P:translation"/>
    <property type="evidence" value="ECO:0007669"/>
    <property type="project" value="InterPro"/>
</dbReference>
<feature type="region of interest" description="Disordered" evidence="4">
    <location>
        <begin position="69"/>
        <end position="99"/>
    </location>
</feature>
<dbReference type="Gene3D" id="4.10.830.30">
    <property type="entry name" value="Ribosomal protein L31"/>
    <property type="match status" value="1"/>
</dbReference>
<dbReference type="EMBL" id="LCAU01000001">
    <property type="protein sequence ID" value="KKR98746.1"/>
    <property type="molecule type" value="Genomic_DNA"/>
</dbReference>
<proteinExistence type="inferred from homology"/>
<evidence type="ECO:0000256" key="2">
    <source>
        <dbReference type="ARBA" id="ARBA00023274"/>
    </source>
</evidence>
<keyword evidence="2 3" id="KW-0687">Ribonucleoprotein</keyword>